<organism evidence="1 2">
    <name type="scientific">Methylomirabilis oxygeniifera</name>
    <dbReference type="NCBI Taxonomy" id="671143"/>
    <lineage>
        <taxon>Bacteria</taxon>
        <taxon>Candidatus Methylomirabilota</taxon>
        <taxon>Candidatus Methylomirabilia</taxon>
        <taxon>Candidatus Methylomirabilales</taxon>
        <taxon>Candidatus Methylomirabilaceae</taxon>
        <taxon>Candidatus Methylomirabilis</taxon>
    </lineage>
</organism>
<dbReference type="STRING" id="671143.DAMO_2643"/>
<dbReference type="HOGENOM" id="CLU_2786156_0_0_0"/>
<proteinExistence type="predicted"/>
<name>D5MK94_METO1</name>
<accession>D5MK94</accession>
<dbReference type="AlphaFoldDB" id="D5MK94"/>
<gene>
    <name evidence="1" type="ORF">DAMO_2643</name>
</gene>
<dbReference type="EMBL" id="FP565575">
    <property type="protein sequence ID" value="CBE69716.1"/>
    <property type="molecule type" value="Genomic_DNA"/>
</dbReference>
<reference evidence="1 2" key="1">
    <citation type="journal article" date="2010" name="Nature">
        <title>Nitrite-driven anaerobic methane oxidation by oxygenic bacteria.</title>
        <authorList>
            <person name="Ettwig K.F."/>
            <person name="Butler M.K."/>
            <person name="Le Paslier D."/>
            <person name="Pelletier E."/>
            <person name="Mangenot S."/>
            <person name="Kuypers M.M.M."/>
            <person name="Schreiber F."/>
            <person name="Dutilh B.E."/>
            <person name="Zedelius J."/>
            <person name="de Beer D."/>
            <person name="Gloerich J."/>
            <person name="Wessels H.J.C.T."/>
            <person name="van Allen T."/>
            <person name="Luesken F."/>
            <person name="Wu M."/>
            <person name="van de Pas-Schoonen K.T."/>
            <person name="Op den Camp H.J.M."/>
            <person name="Janssen-Megens E.M."/>
            <person name="Francoijs K-J."/>
            <person name="Stunnenberg H."/>
            <person name="Weissenbach J."/>
            <person name="Jetten M.S.M."/>
            <person name="Strous M."/>
        </authorList>
    </citation>
    <scope>NUCLEOTIDE SEQUENCE [LARGE SCALE GENOMIC DNA]</scope>
</reference>
<sequence length="68" mass="7896">MCPPIRMSITLIIALIRRYRLFRHTAFHNHQFITTLWVVITTFLLKETLARSLAAQFPFLSKATQPPG</sequence>
<evidence type="ECO:0000313" key="1">
    <source>
        <dbReference type="EMBL" id="CBE69716.1"/>
    </source>
</evidence>
<protein>
    <submittedName>
        <fullName evidence="1">Uncharacterized protein</fullName>
    </submittedName>
</protein>
<evidence type="ECO:0000313" key="2">
    <source>
        <dbReference type="Proteomes" id="UP000006898"/>
    </source>
</evidence>
<dbReference type="KEGG" id="mox:DAMO_2643"/>
<dbReference type="Proteomes" id="UP000006898">
    <property type="component" value="Chromosome"/>
</dbReference>